<dbReference type="InParanoid" id="H6QRT6"/>
<dbReference type="VEuPathDB" id="FungiDB:PGTG_21483"/>
<dbReference type="KEGG" id="pgr:PGTG_21483"/>
<organism evidence="1 2">
    <name type="scientific">Puccinia graminis f. sp. tritici (strain CRL 75-36-700-3 / race SCCL)</name>
    <name type="common">Black stem rust fungus</name>
    <dbReference type="NCBI Taxonomy" id="418459"/>
    <lineage>
        <taxon>Eukaryota</taxon>
        <taxon>Fungi</taxon>
        <taxon>Dikarya</taxon>
        <taxon>Basidiomycota</taxon>
        <taxon>Pucciniomycotina</taxon>
        <taxon>Pucciniomycetes</taxon>
        <taxon>Pucciniales</taxon>
        <taxon>Pucciniaceae</taxon>
        <taxon>Puccinia</taxon>
    </lineage>
</organism>
<keyword evidence="2" id="KW-1185">Reference proteome</keyword>
<evidence type="ECO:0000313" key="2">
    <source>
        <dbReference type="Proteomes" id="UP000008783"/>
    </source>
</evidence>
<dbReference type="EMBL" id="DS178286">
    <property type="protein sequence ID" value="EHS63409.1"/>
    <property type="molecule type" value="Genomic_DNA"/>
</dbReference>
<gene>
    <name evidence="1" type="ORF">PGTG_21483</name>
</gene>
<sequence>MVVTKFHTLLGLYITAKECKQRANVVLRELLEEMDLSISDSPQNASTLIFKRDNYRVPMETKQPKTVRTLIYSPEIKCCFPALICFVWLFF</sequence>
<proteinExistence type="predicted"/>
<dbReference type="GeneID" id="13543063"/>
<evidence type="ECO:0000313" key="1">
    <source>
        <dbReference type="EMBL" id="EHS63409.1"/>
    </source>
</evidence>
<dbReference type="RefSeq" id="XP_003889778.1">
    <property type="nucleotide sequence ID" value="XM_003889729.1"/>
</dbReference>
<dbReference type="Proteomes" id="UP000008783">
    <property type="component" value="Unassembled WGS sequence"/>
</dbReference>
<reference evidence="2" key="1">
    <citation type="journal article" date="2011" name="Proc. Natl. Acad. Sci. U.S.A.">
        <title>Obligate biotrophy features unraveled by the genomic analysis of rust fungi.</title>
        <authorList>
            <person name="Duplessis S."/>
            <person name="Cuomo C.A."/>
            <person name="Lin Y.-C."/>
            <person name="Aerts A."/>
            <person name="Tisserant E."/>
            <person name="Veneault-Fourrey C."/>
            <person name="Joly D.L."/>
            <person name="Hacquard S."/>
            <person name="Amselem J."/>
            <person name="Cantarel B.L."/>
            <person name="Chiu R."/>
            <person name="Coutinho P.M."/>
            <person name="Feau N."/>
            <person name="Field M."/>
            <person name="Frey P."/>
            <person name="Gelhaye E."/>
            <person name="Goldberg J."/>
            <person name="Grabherr M.G."/>
            <person name="Kodira C.D."/>
            <person name="Kohler A."/>
            <person name="Kuees U."/>
            <person name="Lindquist E.A."/>
            <person name="Lucas S.M."/>
            <person name="Mago R."/>
            <person name="Mauceli E."/>
            <person name="Morin E."/>
            <person name="Murat C."/>
            <person name="Pangilinan J.L."/>
            <person name="Park R."/>
            <person name="Pearson M."/>
            <person name="Quesneville H."/>
            <person name="Rouhier N."/>
            <person name="Sakthikumar S."/>
            <person name="Salamov A.A."/>
            <person name="Schmutz J."/>
            <person name="Selles B."/>
            <person name="Shapiro H."/>
            <person name="Tanguay P."/>
            <person name="Tuskan G.A."/>
            <person name="Henrissat B."/>
            <person name="Van de Peer Y."/>
            <person name="Rouze P."/>
            <person name="Ellis J.G."/>
            <person name="Dodds P.N."/>
            <person name="Schein J.E."/>
            <person name="Zhong S."/>
            <person name="Hamelin R.C."/>
            <person name="Grigoriev I.V."/>
            <person name="Szabo L.J."/>
            <person name="Martin F."/>
        </authorList>
    </citation>
    <scope>NUCLEOTIDE SEQUENCE [LARGE SCALE GENOMIC DNA]</scope>
    <source>
        <strain evidence="2">CRL 75-36-700-3 / race SCCL</strain>
    </source>
</reference>
<protein>
    <submittedName>
        <fullName evidence="1">Uncharacterized protein</fullName>
    </submittedName>
</protein>
<dbReference type="AlphaFoldDB" id="H6QRT6"/>
<accession>H6QRT6</accession>
<dbReference type="HOGENOM" id="CLU_2428107_0_0_1"/>
<name>H6QRT6_PUCGT</name>